<dbReference type="GO" id="GO:0051213">
    <property type="term" value="F:dioxygenase activity"/>
    <property type="evidence" value="ECO:0007669"/>
    <property type="project" value="UniProtKB-KW"/>
</dbReference>
<evidence type="ECO:0000313" key="3">
    <source>
        <dbReference type="Proteomes" id="UP001266357"/>
    </source>
</evidence>
<dbReference type="InterPro" id="IPR027450">
    <property type="entry name" value="AlkB-like"/>
</dbReference>
<reference evidence="2 3" key="1">
    <citation type="submission" date="2023-09" db="EMBL/GenBank/DDBJ databases">
        <authorList>
            <person name="Rey-Velasco X."/>
        </authorList>
    </citation>
    <scope>NUCLEOTIDE SEQUENCE [LARGE SCALE GENOMIC DNA]</scope>
    <source>
        <strain evidence="2 3">W431</strain>
    </source>
</reference>
<feature type="domain" description="Fe2OG dioxygenase" evidence="1">
    <location>
        <begin position="91"/>
        <end position="188"/>
    </location>
</feature>
<dbReference type="Pfam" id="PF13532">
    <property type="entry name" value="2OG-FeII_Oxy_2"/>
    <property type="match status" value="1"/>
</dbReference>
<comment type="caution">
    <text evidence="2">The sequence shown here is derived from an EMBL/GenBank/DDBJ whole genome shotgun (WGS) entry which is preliminary data.</text>
</comment>
<keyword evidence="3" id="KW-1185">Reference proteome</keyword>
<evidence type="ECO:0000313" key="2">
    <source>
        <dbReference type="EMBL" id="MDT0603668.1"/>
    </source>
</evidence>
<dbReference type="RefSeq" id="WP_311580369.1">
    <property type="nucleotide sequence ID" value="NZ_JAVRIF010000003.1"/>
</dbReference>
<dbReference type="PROSITE" id="PS51471">
    <property type="entry name" value="FE2OG_OXY"/>
    <property type="match status" value="1"/>
</dbReference>
<dbReference type="Proteomes" id="UP001266357">
    <property type="component" value="Unassembled WGS sequence"/>
</dbReference>
<dbReference type="SUPFAM" id="SSF51197">
    <property type="entry name" value="Clavaminate synthase-like"/>
    <property type="match status" value="1"/>
</dbReference>
<dbReference type="InterPro" id="IPR032854">
    <property type="entry name" value="ALKBH3"/>
</dbReference>
<gene>
    <name evidence="2" type="ORF">RM573_08675</name>
</gene>
<dbReference type="Gene3D" id="2.60.120.590">
    <property type="entry name" value="Alpha-ketoglutarate-dependent dioxygenase AlkB-like"/>
    <property type="match status" value="1"/>
</dbReference>
<dbReference type="EMBL" id="JAVRIF010000003">
    <property type="protein sequence ID" value="MDT0603668.1"/>
    <property type="molecule type" value="Genomic_DNA"/>
</dbReference>
<name>A0ABU3A0F7_9GAMM</name>
<sequence>MSLSGASVAYYPNFIDFSESKRLTKQLYQEIAWRQDKIAMFGKMVDIPRLQAWFGDNNASYTYSKLTLFPLNWTRHLLEFKQQVSEFCQQEFNAMLANCYRDHRDSVSWHSDDEPELGEQPIIASLSFGCQRMFHLKHKGSGESVKLPLQSGSLLVMSGDTQKNWQHAIHKSRVEQSMRINLTFRNIQ</sequence>
<dbReference type="InterPro" id="IPR037151">
    <property type="entry name" value="AlkB-like_sf"/>
</dbReference>
<protein>
    <submittedName>
        <fullName evidence="2">Alpha-ketoglutarate-dependent dioxygenase AlkB</fullName>
    </submittedName>
</protein>
<accession>A0ABU3A0F7</accession>
<dbReference type="InterPro" id="IPR005123">
    <property type="entry name" value="Oxoglu/Fe-dep_dioxygenase_dom"/>
</dbReference>
<dbReference type="PANTHER" id="PTHR31212">
    <property type="entry name" value="ALPHA-KETOGLUTARATE-DEPENDENT DIOXYGENASE ALKB HOMOLOG 3"/>
    <property type="match status" value="1"/>
</dbReference>
<dbReference type="PANTHER" id="PTHR31212:SF4">
    <property type="entry name" value="ALPHA-KETOGLUTARATE-DEPENDENT DIOXYGENASE ALKB HOMOLOG 3"/>
    <property type="match status" value="1"/>
</dbReference>
<keyword evidence="2" id="KW-0560">Oxidoreductase</keyword>
<organism evidence="2 3">
    <name type="scientific">Thalassotalea castellviae</name>
    <dbReference type="NCBI Taxonomy" id="3075612"/>
    <lineage>
        <taxon>Bacteria</taxon>
        <taxon>Pseudomonadati</taxon>
        <taxon>Pseudomonadota</taxon>
        <taxon>Gammaproteobacteria</taxon>
        <taxon>Alteromonadales</taxon>
        <taxon>Colwelliaceae</taxon>
        <taxon>Thalassotalea</taxon>
    </lineage>
</organism>
<keyword evidence="2" id="KW-0223">Dioxygenase</keyword>
<proteinExistence type="predicted"/>
<evidence type="ECO:0000259" key="1">
    <source>
        <dbReference type="PROSITE" id="PS51471"/>
    </source>
</evidence>